<keyword evidence="15" id="KW-1185">Reference proteome</keyword>
<evidence type="ECO:0000256" key="12">
    <source>
        <dbReference type="HAMAP-Rule" id="MF_00133"/>
    </source>
</evidence>
<dbReference type="PROSITE" id="PS00168">
    <property type="entry name" value="TRP_SYNTHASE_BETA"/>
    <property type="match status" value="1"/>
</dbReference>
<keyword evidence="10 12" id="KW-0456">Lyase</keyword>
<dbReference type="Proteomes" id="UP000589620">
    <property type="component" value="Unassembled WGS sequence"/>
</dbReference>
<proteinExistence type="inferred from homology"/>
<evidence type="ECO:0000256" key="9">
    <source>
        <dbReference type="ARBA" id="ARBA00023141"/>
    </source>
</evidence>
<dbReference type="InterPro" id="IPR023026">
    <property type="entry name" value="Trp_synth_beta/beta-like"/>
</dbReference>
<dbReference type="FunFam" id="3.40.50.1100:FF:000001">
    <property type="entry name" value="Tryptophan synthase beta chain"/>
    <property type="match status" value="1"/>
</dbReference>
<dbReference type="Pfam" id="PF00291">
    <property type="entry name" value="PALP"/>
    <property type="match status" value="1"/>
</dbReference>
<comment type="cofactor">
    <cofactor evidence="1 12">
        <name>pyridoxal 5'-phosphate</name>
        <dbReference type="ChEBI" id="CHEBI:597326"/>
    </cofactor>
</comment>
<dbReference type="UniPathway" id="UPA00035">
    <property type="reaction ID" value="UER00044"/>
</dbReference>
<evidence type="ECO:0000256" key="5">
    <source>
        <dbReference type="ARBA" id="ARBA00011270"/>
    </source>
</evidence>
<dbReference type="InterPro" id="IPR006653">
    <property type="entry name" value="Trp_synth_b_CS"/>
</dbReference>
<evidence type="ECO:0000256" key="3">
    <source>
        <dbReference type="ARBA" id="ARBA00004733"/>
    </source>
</evidence>
<evidence type="ECO:0000256" key="8">
    <source>
        <dbReference type="ARBA" id="ARBA00022898"/>
    </source>
</evidence>
<feature type="domain" description="Tryptophan synthase beta chain-like PALP" evidence="13">
    <location>
        <begin position="57"/>
        <end position="380"/>
    </location>
</feature>
<keyword evidence="9 12" id="KW-0057">Aromatic amino acid biosynthesis</keyword>
<dbReference type="GO" id="GO:0004834">
    <property type="term" value="F:tryptophan synthase activity"/>
    <property type="evidence" value="ECO:0007669"/>
    <property type="project" value="UniProtKB-UniRule"/>
</dbReference>
<dbReference type="Gene3D" id="3.40.50.1100">
    <property type="match status" value="2"/>
</dbReference>
<reference evidence="14 15" key="1">
    <citation type="submission" date="2020-07" db="EMBL/GenBank/DDBJ databases">
        <title>Sequencing the genomes of 1000 actinobacteria strains.</title>
        <authorList>
            <person name="Klenk H.-P."/>
        </authorList>
    </citation>
    <scope>NUCLEOTIDE SEQUENCE [LARGE SCALE GENOMIC DNA]</scope>
    <source>
        <strain evidence="14 15">DSM 23871</strain>
    </source>
</reference>
<evidence type="ECO:0000256" key="2">
    <source>
        <dbReference type="ARBA" id="ARBA00002786"/>
    </source>
</evidence>
<dbReference type="PIRSF" id="PIRSF001413">
    <property type="entry name" value="Trp_syn_beta"/>
    <property type="match status" value="1"/>
</dbReference>
<dbReference type="InterPro" id="IPR006654">
    <property type="entry name" value="Trp_synth_beta"/>
</dbReference>
<dbReference type="SUPFAM" id="SSF53686">
    <property type="entry name" value="Tryptophan synthase beta subunit-like PLP-dependent enzymes"/>
    <property type="match status" value="1"/>
</dbReference>
<sequence>MSLRTEQGPYFGDFGGRFVPESLVAALDELSAAWEEAKADPAFHAELDELHRSYTGRPSIITEVPRFAAHAGGARIILKREDLNHTGSHKINNVLGQAILTKRIGKTRVIAETGAGQHGVATATAAALFGLECTIYMGEVDTERQALNVARMRLLGAEVVAVKTGSRTLKDAINDAMRDWVTNVEHTNYIFGTVAGPHPFPAMVRDLQKIIGEEAREQVQELTGRLPDAVVACVGGGSNAMGIFHAFLDDEDVRLVGFEAGGEGADTPRHAATITKGRPGVLHGARSMLLQDEDGQTIESHSISAGLDYPGVGPEHAWLAKIGRAEYRPVSDADAMEALRLLSRTEGIIPAIESSHALAGAIALGRELGPGGIILVNLSGRGDKDMETAGRYFDLIDADAVQS</sequence>
<evidence type="ECO:0000256" key="4">
    <source>
        <dbReference type="ARBA" id="ARBA00009982"/>
    </source>
</evidence>
<dbReference type="PANTHER" id="PTHR48077:SF3">
    <property type="entry name" value="TRYPTOPHAN SYNTHASE"/>
    <property type="match status" value="1"/>
</dbReference>
<keyword evidence="6 12" id="KW-0028">Amino-acid biosynthesis</keyword>
<dbReference type="EMBL" id="JACCBJ010000001">
    <property type="protein sequence ID" value="NYD73656.1"/>
    <property type="molecule type" value="Genomic_DNA"/>
</dbReference>
<dbReference type="AlphaFoldDB" id="A0A852SWZ0"/>
<comment type="catalytic activity">
    <reaction evidence="11 12">
        <text>(1S,2R)-1-C-(indol-3-yl)glycerol 3-phosphate + L-serine = D-glyceraldehyde 3-phosphate + L-tryptophan + H2O</text>
        <dbReference type="Rhea" id="RHEA:10532"/>
        <dbReference type="ChEBI" id="CHEBI:15377"/>
        <dbReference type="ChEBI" id="CHEBI:33384"/>
        <dbReference type="ChEBI" id="CHEBI:57912"/>
        <dbReference type="ChEBI" id="CHEBI:58866"/>
        <dbReference type="ChEBI" id="CHEBI:59776"/>
        <dbReference type="EC" id="4.2.1.20"/>
    </reaction>
</comment>
<keyword evidence="7 12" id="KW-0822">Tryptophan biosynthesis</keyword>
<gene>
    <name evidence="12" type="primary">trpB</name>
    <name evidence="14" type="ORF">BJ963_001175</name>
</gene>
<comment type="function">
    <text evidence="2 12">The beta subunit is responsible for the synthesis of L-tryptophan from indole and L-serine.</text>
</comment>
<comment type="caution">
    <text evidence="14">The sequence shown here is derived from an EMBL/GenBank/DDBJ whole genome shotgun (WGS) entry which is preliminary data.</text>
</comment>
<dbReference type="InterPro" id="IPR036052">
    <property type="entry name" value="TrpB-like_PALP_sf"/>
</dbReference>
<dbReference type="CDD" id="cd06446">
    <property type="entry name" value="Trp-synth_B"/>
    <property type="match status" value="1"/>
</dbReference>
<dbReference type="HAMAP" id="MF_00133">
    <property type="entry name" value="Trp_synth_beta"/>
    <property type="match status" value="1"/>
</dbReference>
<accession>A0A852SWZ0</accession>
<dbReference type="RefSeq" id="WP_179455270.1">
    <property type="nucleotide sequence ID" value="NZ_BAAAPX010000001.1"/>
</dbReference>
<organism evidence="14 15">
    <name type="scientific">Leifsonia soli</name>
    <dbReference type="NCBI Taxonomy" id="582665"/>
    <lineage>
        <taxon>Bacteria</taxon>
        <taxon>Bacillati</taxon>
        <taxon>Actinomycetota</taxon>
        <taxon>Actinomycetes</taxon>
        <taxon>Micrococcales</taxon>
        <taxon>Microbacteriaceae</taxon>
        <taxon>Leifsonia</taxon>
    </lineage>
</organism>
<feature type="modified residue" description="N6-(pyridoxal phosphate)lysine" evidence="12">
    <location>
        <position position="90"/>
    </location>
</feature>
<dbReference type="GO" id="GO:0005737">
    <property type="term" value="C:cytoplasm"/>
    <property type="evidence" value="ECO:0007669"/>
    <property type="project" value="TreeGrafter"/>
</dbReference>
<comment type="similarity">
    <text evidence="4 12">Belongs to the TrpB family.</text>
</comment>
<dbReference type="EC" id="4.2.1.20" evidence="12"/>
<evidence type="ECO:0000256" key="6">
    <source>
        <dbReference type="ARBA" id="ARBA00022605"/>
    </source>
</evidence>
<comment type="subunit">
    <text evidence="5 12">Tetramer of two alpha and two beta chains.</text>
</comment>
<evidence type="ECO:0000313" key="14">
    <source>
        <dbReference type="EMBL" id="NYD73656.1"/>
    </source>
</evidence>
<evidence type="ECO:0000256" key="11">
    <source>
        <dbReference type="ARBA" id="ARBA00049047"/>
    </source>
</evidence>
<name>A0A852SWZ0_9MICO</name>
<evidence type="ECO:0000259" key="13">
    <source>
        <dbReference type="Pfam" id="PF00291"/>
    </source>
</evidence>
<keyword evidence="8 12" id="KW-0663">Pyridoxal phosphate</keyword>
<evidence type="ECO:0000256" key="7">
    <source>
        <dbReference type="ARBA" id="ARBA00022822"/>
    </source>
</evidence>
<evidence type="ECO:0000256" key="10">
    <source>
        <dbReference type="ARBA" id="ARBA00023239"/>
    </source>
</evidence>
<dbReference type="InterPro" id="IPR001926">
    <property type="entry name" value="TrpB-like_PALP"/>
</dbReference>
<dbReference type="NCBIfam" id="TIGR00263">
    <property type="entry name" value="trpB"/>
    <property type="match status" value="1"/>
</dbReference>
<evidence type="ECO:0000313" key="15">
    <source>
        <dbReference type="Proteomes" id="UP000589620"/>
    </source>
</evidence>
<protein>
    <recommendedName>
        <fullName evidence="12">Tryptophan synthase beta chain</fullName>
        <ecNumber evidence="12">4.2.1.20</ecNumber>
    </recommendedName>
</protein>
<evidence type="ECO:0000256" key="1">
    <source>
        <dbReference type="ARBA" id="ARBA00001933"/>
    </source>
</evidence>
<comment type="pathway">
    <text evidence="3 12">Amino-acid biosynthesis; L-tryptophan biosynthesis; L-tryptophan from chorismate: step 5/5.</text>
</comment>
<dbReference type="FunFam" id="3.40.50.1100:FF:000004">
    <property type="entry name" value="Tryptophan synthase beta chain"/>
    <property type="match status" value="1"/>
</dbReference>
<dbReference type="PANTHER" id="PTHR48077">
    <property type="entry name" value="TRYPTOPHAN SYNTHASE-RELATED"/>
    <property type="match status" value="1"/>
</dbReference>